<dbReference type="Proteomes" id="UP001237642">
    <property type="component" value="Unassembled WGS sequence"/>
</dbReference>
<reference evidence="2" key="2">
    <citation type="submission" date="2023-05" db="EMBL/GenBank/DDBJ databases">
        <authorList>
            <person name="Schelkunov M.I."/>
        </authorList>
    </citation>
    <scope>NUCLEOTIDE SEQUENCE</scope>
    <source>
        <strain evidence="2">Hsosn_3</strain>
        <tissue evidence="2">Leaf</tissue>
    </source>
</reference>
<dbReference type="AlphaFoldDB" id="A0AAD8N6E6"/>
<dbReference type="EMBL" id="JAUIZM010000001">
    <property type="protein sequence ID" value="KAK1403305.1"/>
    <property type="molecule type" value="Genomic_DNA"/>
</dbReference>
<evidence type="ECO:0000313" key="2">
    <source>
        <dbReference type="EMBL" id="KAK1403305.1"/>
    </source>
</evidence>
<dbReference type="SUPFAM" id="SSF81383">
    <property type="entry name" value="F-box domain"/>
    <property type="match status" value="1"/>
</dbReference>
<protein>
    <recommendedName>
        <fullName evidence="1">F-box domain-containing protein</fullName>
    </recommendedName>
</protein>
<evidence type="ECO:0000259" key="1">
    <source>
        <dbReference type="Pfam" id="PF00646"/>
    </source>
</evidence>
<proteinExistence type="predicted"/>
<comment type="caution">
    <text evidence="2">The sequence shown here is derived from an EMBL/GenBank/DDBJ whole genome shotgun (WGS) entry which is preliminary data.</text>
</comment>
<dbReference type="Gene3D" id="1.20.1280.50">
    <property type="match status" value="1"/>
</dbReference>
<dbReference type="InterPro" id="IPR001810">
    <property type="entry name" value="F-box_dom"/>
</dbReference>
<dbReference type="InterPro" id="IPR036047">
    <property type="entry name" value="F-box-like_dom_sf"/>
</dbReference>
<evidence type="ECO:0000313" key="3">
    <source>
        <dbReference type="Proteomes" id="UP001237642"/>
    </source>
</evidence>
<organism evidence="2 3">
    <name type="scientific">Heracleum sosnowskyi</name>
    <dbReference type="NCBI Taxonomy" id="360622"/>
    <lineage>
        <taxon>Eukaryota</taxon>
        <taxon>Viridiplantae</taxon>
        <taxon>Streptophyta</taxon>
        <taxon>Embryophyta</taxon>
        <taxon>Tracheophyta</taxon>
        <taxon>Spermatophyta</taxon>
        <taxon>Magnoliopsida</taxon>
        <taxon>eudicotyledons</taxon>
        <taxon>Gunneridae</taxon>
        <taxon>Pentapetalae</taxon>
        <taxon>asterids</taxon>
        <taxon>campanulids</taxon>
        <taxon>Apiales</taxon>
        <taxon>Apiaceae</taxon>
        <taxon>Apioideae</taxon>
        <taxon>apioid superclade</taxon>
        <taxon>Tordylieae</taxon>
        <taxon>Tordyliinae</taxon>
        <taxon>Heracleum</taxon>
    </lineage>
</organism>
<reference evidence="2" key="1">
    <citation type="submission" date="2023-02" db="EMBL/GenBank/DDBJ databases">
        <title>Genome of toxic invasive species Heracleum sosnowskyi carries increased number of genes despite the absence of recent whole-genome duplications.</title>
        <authorList>
            <person name="Schelkunov M."/>
            <person name="Shtratnikova V."/>
            <person name="Makarenko M."/>
            <person name="Klepikova A."/>
            <person name="Omelchenko D."/>
            <person name="Novikova G."/>
            <person name="Obukhova E."/>
            <person name="Bogdanov V."/>
            <person name="Penin A."/>
            <person name="Logacheva M."/>
        </authorList>
    </citation>
    <scope>NUCLEOTIDE SEQUENCE</scope>
    <source>
        <strain evidence="2">Hsosn_3</strain>
        <tissue evidence="2">Leaf</tissue>
    </source>
</reference>
<accession>A0AAD8N6E6</accession>
<feature type="domain" description="F-box" evidence="1">
    <location>
        <begin position="53"/>
        <end position="83"/>
    </location>
</feature>
<gene>
    <name evidence="2" type="ORF">POM88_002910</name>
</gene>
<name>A0AAD8N6E6_9APIA</name>
<sequence>MFGLVILSVPVFTQILQKLPDTYYFALPEPKDNSENKIKEHEEEDEEQYINLWSELDGNLLGEILSRLCLTDQARFRGVCKNWLAAHPINSIKPLPWYLSFDLSLTPVTRRFEFQIFDPSSPNLVSLYNISLTKFGISSSSDMNIAASVENNWLLISTL</sequence>
<keyword evidence="3" id="KW-1185">Reference proteome</keyword>
<dbReference type="Pfam" id="PF00646">
    <property type="entry name" value="F-box"/>
    <property type="match status" value="1"/>
</dbReference>